<keyword evidence="2" id="KW-0812">Transmembrane</keyword>
<evidence type="ECO:0000313" key="5">
    <source>
        <dbReference type="Proteomes" id="UP000249842"/>
    </source>
</evidence>
<comment type="caution">
    <text evidence="4">The sequence shown here is derived from an EMBL/GenBank/DDBJ whole genome shotgun (WGS) entry which is preliminary data.</text>
</comment>
<keyword evidence="2" id="KW-0472">Membrane</keyword>
<feature type="transmembrane region" description="Helical" evidence="2">
    <location>
        <begin position="84"/>
        <end position="102"/>
    </location>
</feature>
<keyword evidence="5" id="KW-1185">Reference proteome</keyword>
<evidence type="ECO:0000256" key="2">
    <source>
        <dbReference type="SAM" id="Phobius"/>
    </source>
</evidence>
<sequence>MPANAADYAADEMKAASGNATESASRLSAEAQRTFAEARTRIEQVVQDGLEQLRAQSRAYADNAGQQLEQAGQYVTERVKERPLAATGAALGVGVLIGLLLSSGRR</sequence>
<dbReference type="AlphaFoldDB" id="A0A328AZU1"/>
<dbReference type="OrthoDB" id="7205944at2"/>
<gene>
    <name evidence="4" type="ORF">DJ021_08305</name>
</gene>
<dbReference type="GO" id="GO:0043022">
    <property type="term" value="F:ribosome binding"/>
    <property type="evidence" value="ECO:0007669"/>
    <property type="project" value="InterPro"/>
</dbReference>
<accession>A0A328AZU1</accession>
<dbReference type="InterPro" id="IPR043605">
    <property type="entry name" value="DUF883_C"/>
</dbReference>
<evidence type="ECO:0000313" key="4">
    <source>
        <dbReference type="EMBL" id="RAK59805.1"/>
    </source>
</evidence>
<dbReference type="RefSeq" id="WP_111457098.1">
    <property type="nucleotide sequence ID" value="NZ_QFYP01000001.1"/>
</dbReference>
<feature type="domain" description="DUF883" evidence="3">
    <location>
        <begin position="77"/>
        <end position="105"/>
    </location>
</feature>
<evidence type="ECO:0000256" key="1">
    <source>
        <dbReference type="SAM" id="MobiDB-lite"/>
    </source>
</evidence>
<dbReference type="PANTHER" id="PTHR35893">
    <property type="entry name" value="INNER MEMBRANE PROTEIN-RELATED"/>
    <property type="match status" value="1"/>
</dbReference>
<keyword evidence="2" id="KW-1133">Transmembrane helix</keyword>
<protein>
    <recommendedName>
        <fullName evidence="3">DUF883 domain-containing protein</fullName>
    </recommendedName>
</protein>
<evidence type="ECO:0000259" key="3">
    <source>
        <dbReference type="Pfam" id="PF19029"/>
    </source>
</evidence>
<dbReference type="Proteomes" id="UP000249842">
    <property type="component" value="Unassembled WGS sequence"/>
</dbReference>
<dbReference type="InterPro" id="IPR010279">
    <property type="entry name" value="YqjD/ElaB"/>
</dbReference>
<dbReference type="PANTHER" id="PTHR35893:SF3">
    <property type="entry name" value="INNER MEMBRANE PROTEIN"/>
    <property type="match status" value="1"/>
</dbReference>
<dbReference type="EMBL" id="QFYP01000001">
    <property type="protein sequence ID" value="RAK59805.1"/>
    <property type="molecule type" value="Genomic_DNA"/>
</dbReference>
<organism evidence="4 5">
    <name type="scientific">Phenylobacterium hankyongense</name>
    <dbReference type="NCBI Taxonomy" id="1813876"/>
    <lineage>
        <taxon>Bacteria</taxon>
        <taxon>Pseudomonadati</taxon>
        <taxon>Pseudomonadota</taxon>
        <taxon>Alphaproteobacteria</taxon>
        <taxon>Caulobacterales</taxon>
        <taxon>Caulobacteraceae</taxon>
        <taxon>Phenylobacterium</taxon>
    </lineage>
</organism>
<name>A0A328AZU1_9CAUL</name>
<proteinExistence type="predicted"/>
<feature type="region of interest" description="Disordered" evidence="1">
    <location>
        <begin position="1"/>
        <end position="25"/>
    </location>
</feature>
<dbReference type="Pfam" id="PF19029">
    <property type="entry name" value="DUF883_C"/>
    <property type="match status" value="1"/>
</dbReference>
<reference evidence="5" key="1">
    <citation type="submission" date="2018-05" db="EMBL/GenBank/DDBJ databases">
        <authorList>
            <person name="Li X."/>
        </authorList>
    </citation>
    <scope>NUCLEOTIDE SEQUENCE [LARGE SCALE GENOMIC DNA]</scope>
    <source>
        <strain evidence="5">HKS-05</strain>
    </source>
</reference>